<dbReference type="PROSITE" id="PS50112">
    <property type="entry name" value="PAS"/>
    <property type="match status" value="1"/>
</dbReference>
<protein>
    <recommendedName>
        <fullName evidence="1">diguanylate cyclase</fullName>
        <ecNumber evidence="1">2.7.7.65</ecNumber>
    </recommendedName>
</protein>
<dbReference type="GO" id="GO:0052621">
    <property type="term" value="F:diguanylate cyclase activity"/>
    <property type="evidence" value="ECO:0007669"/>
    <property type="project" value="UniProtKB-EC"/>
</dbReference>
<dbReference type="EMBL" id="FYDG01000003">
    <property type="protein sequence ID" value="SNB69515.1"/>
    <property type="molecule type" value="Genomic_DNA"/>
</dbReference>
<dbReference type="PROSITE" id="PS50887">
    <property type="entry name" value="GGDEF"/>
    <property type="match status" value="1"/>
</dbReference>
<dbReference type="FunFam" id="3.30.70.270:FF:000001">
    <property type="entry name" value="Diguanylate cyclase domain protein"/>
    <property type="match status" value="1"/>
</dbReference>
<feature type="domain" description="PAC" evidence="4">
    <location>
        <begin position="93"/>
        <end position="146"/>
    </location>
</feature>
<name>A0A212RBT3_RHOAC</name>
<dbReference type="InterPro" id="IPR000014">
    <property type="entry name" value="PAS"/>
</dbReference>
<dbReference type="GO" id="GO:1902201">
    <property type="term" value="P:negative regulation of bacterial-type flagellum-dependent cell motility"/>
    <property type="evidence" value="ECO:0007669"/>
    <property type="project" value="TreeGrafter"/>
</dbReference>
<dbReference type="CDD" id="cd01949">
    <property type="entry name" value="GGDEF"/>
    <property type="match status" value="1"/>
</dbReference>
<dbReference type="InterPro" id="IPR050469">
    <property type="entry name" value="Diguanylate_Cyclase"/>
</dbReference>
<keyword evidence="7" id="KW-1185">Reference proteome</keyword>
<evidence type="ECO:0000259" key="4">
    <source>
        <dbReference type="PROSITE" id="PS50113"/>
    </source>
</evidence>
<feature type="domain" description="PAS" evidence="3">
    <location>
        <begin position="4"/>
        <end position="48"/>
    </location>
</feature>
<dbReference type="GO" id="GO:0043709">
    <property type="term" value="P:cell adhesion involved in single-species biofilm formation"/>
    <property type="evidence" value="ECO:0007669"/>
    <property type="project" value="TreeGrafter"/>
</dbReference>
<dbReference type="Gene3D" id="3.30.450.20">
    <property type="entry name" value="PAS domain"/>
    <property type="match status" value="1"/>
</dbReference>
<dbReference type="NCBIfam" id="TIGR00229">
    <property type="entry name" value="sensory_box"/>
    <property type="match status" value="1"/>
</dbReference>
<dbReference type="NCBIfam" id="TIGR00254">
    <property type="entry name" value="GGDEF"/>
    <property type="match status" value="1"/>
</dbReference>
<reference evidence="7" key="1">
    <citation type="submission" date="2017-06" db="EMBL/GenBank/DDBJ databases">
        <authorList>
            <person name="Varghese N."/>
            <person name="Submissions S."/>
        </authorList>
    </citation>
    <scope>NUCLEOTIDE SEQUENCE [LARGE SCALE GENOMIC DNA]</scope>
    <source>
        <strain evidence="7">DSM 137</strain>
    </source>
</reference>
<dbReference type="Pfam" id="PF00990">
    <property type="entry name" value="GGDEF"/>
    <property type="match status" value="1"/>
</dbReference>
<dbReference type="SMART" id="SM00091">
    <property type="entry name" value="PAS"/>
    <property type="match status" value="1"/>
</dbReference>
<dbReference type="InterPro" id="IPR043128">
    <property type="entry name" value="Rev_trsase/Diguanyl_cyclase"/>
</dbReference>
<dbReference type="Pfam" id="PF00989">
    <property type="entry name" value="PAS"/>
    <property type="match status" value="1"/>
</dbReference>
<dbReference type="PROSITE" id="PS50113">
    <property type="entry name" value="PAC"/>
    <property type="match status" value="1"/>
</dbReference>
<dbReference type="GO" id="GO:0006355">
    <property type="term" value="P:regulation of DNA-templated transcription"/>
    <property type="evidence" value="ECO:0007669"/>
    <property type="project" value="InterPro"/>
</dbReference>
<dbReference type="PANTHER" id="PTHR45138:SF9">
    <property type="entry name" value="DIGUANYLATE CYCLASE DGCM-RELATED"/>
    <property type="match status" value="1"/>
</dbReference>
<evidence type="ECO:0000256" key="1">
    <source>
        <dbReference type="ARBA" id="ARBA00012528"/>
    </source>
</evidence>
<sequence length="334" mass="36561">MQATFDIMFAVLDQHVAATFVLNREGRVIVWNRACAELTGLRSSEVLGTREHWKGFYSAERPCVADLVLKDAVEWAPEYYVAYSDSQTAKGALAVEFWCDIPRTGRRCYIAAEAGVIHGPAGEFIGVIESVRDLTHIKTAEARLRDLAGLDGLTGLPNRRTFDETLASEWRRAVRTGEPLSLLLLDIDHFKGFNDNLGHCYGDQCLTTVAALIAGAFHRTRDLSARYGGEEFAIILPATNAAGASVAAERVRRAIEQKEIRHPANSASPFVTASVGQATAIPCQHCRPDDVLKRADAALYRAKDLGRNRVFADCQAAPPTPLCDGSDRRLCCGE</sequence>
<proteinExistence type="predicted"/>
<dbReference type="SMART" id="SM00267">
    <property type="entry name" value="GGDEF"/>
    <property type="match status" value="1"/>
</dbReference>
<dbReference type="InterPro" id="IPR000700">
    <property type="entry name" value="PAS-assoc_C"/>
</dbReference>
<gene>
    <name evidence="6" type="ORF">SAMN06265338_103234</name>
</gene>
<dbReference type="EC" id="2.7.7.65" evidence="1"/>
<feature type="domain" description="GGDEF" evidence="5">
    <location>
        <begin position="178"/>
        <end position="315"/>
    </location>
</feature>
<dbReference type="SUPFAM" id="SSF55785">
    <property type="entry name" value="PYP-like sensor domain (PAS domain)"/>
    <property type="match status" value="1"/>
</dbReference>
<organism evidence="6 7">
    <name type="scientific">Rhodoblastus acidophilus</name>
    <name type="common">Rhodopseudomonas acidophila</name>
    <dbReference type="NCBI Taxonomy" id="1074"/>
    <lineage>
        <taxon>Bacteria</taxon>
        <taxon>Pseudomonadati</taxon>
        <taxon>Pseudomonadota</taxon>
        <taxon>Alphaproteobacteria</taxon>
        <taxon>Hyphomicrobiales</taxon>
        <taxon>Rhodoblastaceae</taxon>
        <taxon>Rhodoblastus</taxon>
    </lineage>
</organism>
<dbReference type="Proteomes" id="UP000198418">
    <property type="component" value="Unassembled WGS sequence"/>
</dbReference>
<evidence type="ECO:0000313" key="6">
    <source>
        <dbReference type="EMBL" id="SNB69515.1"/>
    </source>
</evidence>
<dbReference type="PANTHER" id="PTHR45138">
    <property type="entry name" value="REGULATORY COMPONENTS OF SENSORY TRANSDUCTION SYSTEM"/>
    <property type="match status" value="1"/>
</dbReference>
<dbReference type="SUPFAM" id="SSF55073">
    <property type="entry name" value="Nucleotide cyclase"/>
    <property type="match status" value="1"/>
</dbReference>
<evidence type="ECO:0000256" key="2">
    <source>
        <dbReference type="ARBA" id="ARBA00034247"/>
    </source>
</evidence>
<evidence type="ECO:0000259" key="5">
    <source>
        <dbReference type="PROSITE" id="PS50887"/>
    </source>
</evidence>
<dbReference type="Gene3D" id="3.30.70.270">
    <property type="match status" value="1"/>
</dbReference>
<dbReference type="InterPro" id="IPR013767">
    <property type="entry name" value="PAS_fold"/>
</dbReference>
<evidence type="ECO:0000313" key="7">
    <source>
        <dbReference type="Proteomes" id="UP000198418"/>
    </source>
</evidence>
<dbReference type="InterPro" id="IPR000160">
    <property type="entry name" value="GGDEF_dom"/>
</dbReference>
<evidence type="ECO:0000259" key="3">
    <source>
        <dbReference type="PROSITE" id="PS50112"/>
    </source>
</evidence>
<dbReference type="InterPro" id="IPR035965">
    <property type="entry name" value="PAS-like_dom_sf"/>
</dbReference>
<accession>A0A212RBT3</accession>
<dbReference type="AlphaFoldDB" id="A0A212RBT3"/>
<dbReference type="InterPro" id="IPR029787">
    <property type="entry name" value="Nucleotide_cyclase"/>
</dbReference>
<dbReference type="CDD" id="cd00130">
    <property type="entry name" value="PAS"/>
    <property type="match status" value="1"/>
</dbReference>
<comment type="catalytic activity">
    <reaction evidence="2">
        <text>2 GTP = 3',3'-c-di-GMP + 2 diphosphate</text>
        <dbReference type="Rhea" id="RHEA:24898"/>
        <dbReference type="ChEBI" id="CHEBI:33019"/>
        <dbReference type="ChEBI" id="CHEBI:37565"/>
        <dbReference type="ChEBI" id="CHEBI:58805"/>
        <dbReference type="EC" id="2.7.7.65"/>
    </reaction>
</comment>
<dbReference type="GO" id="GO:0005886">
    <property type="term" value="C:plasma membrane"/>
    <property type="evidence" value="ECO:0007669"/>
    <property type="project" value="TreeGrafter"/>
</dbReference>